<dbReference type="Proteomes" id="UP000236333">
    <property type="component" value="Unassembled WGS sequence"/>
</dbReference>
<dbReference type="GO" id="GO:0085020">
    <property type="term" value="P:protein K6-linked ubiquitination"/>
    <property type="evidence" value="ECO:0007669"/>
    <property type="project" value="TreeGrafter"/>
</dbReference>
<feature type="repeat" description="ANK" evidence="3">
    <location>
        <begin position="798"/>
        <end position="830"/>
    </location>
</feature>
<dbReference type="PROSITE" id="PS50088">
    <property type="entry name" value="ANK_REPEAT"/>
    <property type="match status" value="2"/>
</dbReference>
<dbReference type="InterPro" id="IPR002110">
    <property type="entry name" value="Ankyrin_rpt"/>
</dbReference>
<dbReference type="InterPro" id="IPR036770">
    <property type="entry name" value="Ankyrin_rpt-contain_sf"/>
</dbReference>
<dbReference type="PANTHER" id="PTHR24171">
    <property type="entry name" value="ANKYRIN REPEAT DOMAIN-CONTAINING PROTEIN 39-RELATED"/>
    <property type="match status" value="1"/>
</dbReference>
<dbReference type="SMART" id="SM00248">
    <property type="entry name" value="ANK"/>
    <property type="match status" value="3"/>
</dbReference>
<dbReference type="EMBL" id="PGGS01000036">
    <property type="protein sequence ID" value="PNH11189.1"/>
    <property type="molecule type" value="Genomic_DNA"/>
</dbReference>
<evidence type="ECO:0000256" key="2">
    <source>
        <dbReference type="ARBA" id="ARBA00023043"/>
    </source>
</evidence>
<keyword evidence="2 3" id="KW-0040">ANK repeat</keyword>
<evidence type="ECO:0000256" key="1">
    <source>
        <dbReference type="ARBA" id="ARBA00022737"/>
    </source>
</evidence>
<protein>
    <submittedName>
        <fullName evidence="5">E3 ubiquitin-protein ligase</fullName>
    </submittedName>
</protein>
<comment type="caution">
    <text evidence="5">The sequence shown here is derived from an EMBL/GenBank/DDBJ whole genome shotgun (WGS) entry which is preliminary data.</text>
</comment>
<reference evidence="5 6" key="1">
    <citation type="journal article" date="2017" name="Mol. Biol. Evol.">
        <title>The 4-celled Tetrabaena socialis nuclear genome reveals the essential components for genetic control of cell number at the origin of multicellularity in the volvocine lineage.</title>
        <authorList>
            <person name="Featherston J."/>
            <person name="Arakaki Y."/>
            <person name="Hanschen E.R."/>
            <person name="Ferris P.J."/>
            <person name="Michod R.E."/>
            <person name="Olson B.J.S.C."/>
            <person name="Nozaki H."/>
            <person name="Durand P.M."/>
        </authorList>
    </citation>
    <scope>NUCLEOTIDE SEQUENCE [LARGE SCALE GENOMIC DNA]</scope>
    <source>
        <strain evidence="5 6">NIES-571</strain>
    </source>
</reference>
<feature type="region of interest" description="Disordered" evidence="4">
    <location>
        <begin position="83"/>
        <end position="136"/>
    </location>
</feature>
<organism evidence="5 6">
    <name type="scientific">Tetrabaena socialis</name>
    <dbReference type="NCBI Taxonomy" id="47790"/>
    <lineage>
        <taxon>Eukaryota</taxon>
        <taxon>Viridiplantae</taxon>
        <taxon>Chlorophyta</taxon>
        <taxon>core chlorophytes</taxon>
        <taxon>Chlorophyceae</taxon>
        <taxon>CS clade</taxon>
        <taxon>Chlamydomonadales</taxon>
        <taxon>Tetrabaenaceae</taxon>
        <taxon>Tetrabaena</taxon>
    </lineage>
</organism>
<dbReference type="GO" id="GO:0004842">
    <property type="term" value="F:ubiquitin-protein transferase activity"/>
    <property type="evidence" value="ECO:0007669"/>
    <property type="project" value="TreeGrafter"/>
</dbReference>
<feature type="compositionally biased region" description="Pro residues" evidence="4">
    <location>
        <begin position="150"/>
        <end position="160"/>
    </location>
</feature>
<evidence type="ECO:0000256" key="3">
    <source>
        <dbReference type="PROSITE-ProRule" id="PRU00023"/>
    </source>
</evidence>
<dbReference type="Pfam" id="PF12796">
    <property type="entry name" value="Ank_2"/>
    <property type="match status" value="1"/>
</dbReference>
<dbReference type="Gene3D" id="1.25.40.10">
    <property type="entry name" value="Tetratricopeptide repeat domain"/>
    <property type="match status" value="2"/>
</dbReference>
<gene>
    <name evidence="5" type="ORF">TSOC_002007</name>
</gene>
<keyword evidence="6" id="KW-1185">Reference proteome</keyword>
<evidence type="ECO:0000313" key="5">
    <source>
        <dbReference type="EMBL" id="PNH11189.1"/>
    </source>
</evidence>
<keyword evidence="1" id="KW-0677">Repeat</keyword>
<dbReference type="PROSITE" id="PS50297">
    <property type="entry name" value="ANK_REP_REGION"/>
    <property type="match status" value="2"/>
</dbReference>
<feature type="region of interest" description="Disordered" evidence="4">
    <location>
        <begin position="148"/>
        <end position="182"/>
    </location>
</feature>
<proteinExistence type="predicted"/>
<dbReference type="Gene3D" id="1.25.40.20">
    <property type="entry name" value="Ankyrin repeat-containing domain"/>
    <property type="match status" value="1"/>
</dbReference>
<feature type="compositionally biased region" description="Low complexity" evidence="4">
    <location>
        <begin position="113"/>
        <end position="127"/>
    </location>
</feature>
<dbReference type="OrthoDB" id="435413at2759"/>
<dbReference type="AlphaFoldDB" id="A0A2J8AF93"/>
<dbReference type="PANTHER" id="PTHR24171:SF8">
    <property type="entry name" value="BRCA1-ASSOCIATED RING DOMAIN PROTEIN 1"/>
    <property type="match status" value="1"/>
</dbReference>
<dbReference type="InterPro" id="IPR011990">
    <property type="entry name" value="TPR-like_helical_dom_sf"/>
</dbReference>
<feature type="repeat" description="ANK" evidence="3">
    <location>
        <begin position="831"/>
        <end position="863"/>
    </location>
</feature>
<sequence length="893" mass="93053">MKVYLHWDEAEFTKVLRVAPGVSVDELRSQFWDALCLKHPDLRASTGGVSALQLKDARGRPVPLTSRVGDIALDGDDLRVGTAPAARGSAVPPSAGQEADQRTGSSGHAGLGAQPAAPAVRAAHDAASTAPEARSTSAPAVVVAAVADSPLPPAPPPPAVTQPGHEGGAAPSKATTAAAAQRAVAREQLAPVVRALWKQAEEAAAAQSFRGAAEVLQQALLLPAGAAMAQSTRVRLARLWLGAGNAAAAVRWALQAAEGRPEDAEVLELAGDCLRLGRRPREAAEHYQSALEVLEESQAYGAAPLDASELARAQLRLRLSLAACLYDIPGSTSTPSQGSGTTSYDNQDLAASLVMSALEQEPASWDALRLYGRIALDRGMQDDALRVALRLVVQRPSHAGAKGLLAECLQDDAGCGLLYQELGVPPPTPPQAGSGASSSAASSSGSSGGWCAGVDAEKRSSAAAALGFVATAVKDNGKVDSCIALLRAAVALEPGSASYALNLAHALELRQELGAAVAVGRGYCARAGSVLAGLPLKVWASTVELHTTLIRNEAAYFGCVLQLLRGQPPPTAAWSLPPPDAPSPVPQPPAASLPPLFLCGDSHCLSAAWRVVTLRGERRLLRPLLVTGCKLWHLRPASVFYPKAQFEAAIRMLPQGAQVCELVAKRRTVRSCCPCAGWQVVLLLGEIDCREGLLLAVQKGKYEAVSEGIAATVAIYLDLARSLLADPRALELLIHPLPPVLNETRHIVQPFAAALRAAVAGARAADAALAARLHYLDFFDTLLTAEGGETREAVEGGKGYTALHFASFNGRTETVKALLQAGTDVAAKDNYGSTALHWASKAGHKEVVEALLQAEADVAAKNKAGETPLVWAKEYGKEDIAKMVALLQGGTRK</sequence>
<dbReference type="SUPFAM" id="SSF48403">
    <property type="entry name" value="Ankyrin repeat"/>
    <property type="match status" value="1"/>
</dbReference>
<evidence type="ECO:0000313" key="6">
    <source>
        <dbReference type="Proteomes" id="UP000236333"/>
    </source>
</evidence>
<feature type="compositionally biased region" description="Low complexity" evidence="4">
    <location>
        <begin position="169"/>
        <end position="182"/>
    </location>
</feature>
<evidence type="ECO:0000256" key="4">
    <source>
        <dbReference type="SAM" id="MobiDB-lite"/>
    </source>
</evidence>
<dbReference type="SUPFAM" id="SSF48452">
    <property type="entry name" value="TPR-like"/>
    <property type="match status" value="1"/>
</dbReference>
<name>A0A2J8AF93_9CHLO</name>
<accession>A0A2J8AF93</accession>